<organism evidence="2">
    <name type="scientific">Brugia malayi</name>
    <name type="common">Filarial nematode worm</name>
    <dbReference type="NCBI Taxonomy" id="6279"/>
    <lineage>
        <taxon>Eukaryota</taxon>
        <taxon>Metazoa</taxon>
        <taxon>Ecdysozoa</taxon>
        <taxon>Nematoda</taxon>
        <taxon>Chromadorea</taxon>
        <taxon>Rhabditida</taxon>
        <taxon>Spirurina</taxon>
        <taxon>Spiruromorpha</taxon>
        <taxon>Filarioidea</taxon>
        <taxon>Onchocercidae</taxon>
        <taxon>Brugia</taxon>
    </lineage>
</organism>
<gene>
    <name evidence="2" type="ORF">Bm1_05900</name>
</gene>
<evidence type="ECO:0000256" key="1">
    <source>
        <dbReference type="SAM" id="Phobius"/>
    </source>
</evidence>
<proteinExistence type="predicted"/>
<protein>
    <submittedName>
        <fullName evidence="2">Uncharacterized protein</fullName>
    </submittedName>
</protein>
<feature type="transmembrane region" description="Helical" evidence="1">
    <location>
        <begin position="20"/>
        <end position="38"/>
    </location>
</feature>
<sequence length="70" mass="8434">MDDEKKTKQTVLLLLCKHSQLHLISVLCLSVMLCIYLYNSQWKTKKCKHFSFLLLIKIITDFPFFFFFLE</sequence>
<dbReference type="EMBL" id="DS237668">
    <property type="protein sequence ID" value="EDP38517.1"/>
    <property type="molecule type" value="Genomic_DNA"/>
</dbReference>
<keyword evidence="1" id="KW-1133">Transmembrane helix</keyword>
<dbReference type="AlphaFoldDB" id="A8NMY0"/>
<keyword evidence="1" id="KW-0812">Transmembrane</keyword>
<accession>A8NMY0</accession>
<feature type="transmembrane region" description="Helical" evidence="1">
    <location>
        <begin position="50"/>
        <end position="69"/>
    </location>
</feature>
<reference evidence="2" key="1">
    <citation type="journal article" date="2007" name="Science">
        <title>Draft genome of the filarial nematode parasite Brugia malayi.</title>
        <authorList>
            <person name="Ghedin E."/>
            <person name="Wang S."/>
            <person name="Spiro D."/>
            <person name="Caler E."/>
            <person name="Zhao Q."/>
            <person name="Crabtree J."/>
            <person name="Allen J.E."/>
            <person name="Delcher A.L."/>
            <person name="Guiliano D.B."/>
            <person name="Miranda-Saavedra D."/>
            <person name="Angiuoli S.V."/>
            <person name="Creasy T."/>
            <person name="Amedeo P."/>
            <person name="Haas B."/>
            <person name="El-Sayed N.M."/>
            <person name="Wortman J.R."/>
            <person name="Feldblyum T."/>
            <person name="Tallon L."/>
            <person name="Schatz M."/>
            <person name="Shumway M."/>
            <person name="Koo H."/>
            <person name="Salzberg S.L."/>
            <person name="Schobel S."/>
            <person name="Pertea M."/>
            <person name="Pop M."/>
            <person name="White O."/>
            <person name="Barton G.J."/>
            <person name="Carlow C.K."/>
            <person name="Crawford M.J."/>
            <person name="Daub J."/>
            <person name="Dimmic M.W."/>
            <person name="Estes C.F."/>
            <person name="Foster J.M."/>
            <person name="Ganatra M."/>
            <person name="Gregory W.F."/>
            <person name="Johnson N.M."/>
            <person name="Jin J."/>
            <person name="Komuniecki R."/>
            <person name="Korf I."/>
            <person name="Kumar S."/>
            <person name="Laney S."/>
            <person name="Li B.W."/>
            <person name="Li W."/>
            <person name="Lindblom T.H."/>
            <person name="Lustigman S."/>
            <person name="Ma D."/>
            <person name="Maina C.V."/>
            <person name="Martin D.M."/>
            <person name="McCarter J.P."/>
            <person name="McReynolds L."/>
            <person name="Mitreva M."/>
            <person name="Nutman T.B."/>
            <person name="Parkinson J."/>
            <person name="Peregrin-Alvarez J.M."/>
            <person name="Poole C."/>
            <person name="Ren Q."/>
            <person name="Saunders L."/>
            <person name="Sluder A.E."/>
            <person name="Smith K."/>
            <person name="Stanke M."/>
            <person name="Unnasch T.R."/>
            <person name="Ware J."/>
            <person name="Wei A.D."/>
            <person name="Weil G."/>
            <person name="Williams D.J."/>
            <person name="Zhang Y."/>
            <person name="Williams S.A."/>
            <person name="Fraser-Liggett C."/>
            <person name="Slatko B."/>
            <person name="Blaxter M.L."/>
            <person name="Scott A.L."/>
        </authorList>
    </citation>
    <scope>NUCLEOTIDE SEQUENCE [LARGE SCALE GENOMIC DNA]</scope>
</reference>
<evidence type="ECO:0000313" key="2">
    <source>
        <dbReference type="EMBL" id="EDP38517.1"/>
    </source>
</evidence>
<keyword evidence="1" id="KW-0472">Membrane</keyword>
<name>A8NMY0_BRUMA</name>